<sequence>MPIPYPSRARALRHVHRTRAAYLYSRFPQRHILGMSCCEIGFPTQGRDHGDACLAAIERLQGALVQMHGRMRMAYEGHGVPQQLRPSRTH</sequence>
<organism evidence="1 2">
    <name type="scientific">Streptomyces pacificus</name>
    <dbReference type="NCBI Taxonomy" id="2705029"/>
    <lineage>
        <taxon>Bacteria</taxon>
        <taxon>Bacillati</taxon>
        <taxon>Actinomycetota</taxon>
        <taxon>Actinomycetes</taxon>
        <taxon>Kitasatosporales</taxon>
        <taxon>Streptomycetaceae</taxon>
        <taxon>Streptomyces</taxon>
    </lineage>
</organism>
<proteinExistence type="predicted"/>
<dbReference type="Proteomes" id="UP000484988">
    <property type="component" value="Unassembled WGS sequence"/>
</dbReference>
<name>A0A6A0B0Y1_9ACTN</name>
<accession>A0A6A0B0Y1</accession>
<dbReference type="RefSeq" id="WP_173266565.1">
    <property type="nucleotide sequence ID" value="NZ_BLLG01000021.1"/>
</dbReference>
<dbReference type="EMBL" id="BLLG01000021">
    <property type="protein sequence ID" value="GFH38900.1"/>
    <property type="molecule type" value="Genomic_DNA"/>
</dbReference>
<evidence type="ECO:0000313" key="2">
    <source>
        <dbReference type="Proteomes" id="UP000484988"/>
    </source>
</evidence>
<protein>
    <submittedName>
        <fullName evidence="1">Uncharacterized protein</fullName>
    </submittedName>
</protein>
<reference evidence="1 2" key="1">
    <citation type="submission" date="2020-02" db="EMBL/GenBank/DDBJ databases">
        <title>Whole Genome Shotgun Sequence of Streptomyces sp. strain CWH03.</title>
        <authorList>
            <person name="Dohra H."/>
            <person name="Kodani S."/>
            <person name="Yamamura H."/>
        </authorList>
    </citation>
    <scope>NUCLEOTIDE SEQUENCE [LARGE SCALE GENOMIC DNA]</scope>
    <source>
        <strain evidence="1 2">CWH03</strain>
    </source>
</reference>
<keyword evidence="2" id="KW-1185">Reference proteome</keyword>
<comment type="caution">
    <text evidence="1">The sequence shown here is derived from an EMBL/GenBank/DDBJ whole genome shotgun (WGS) entry which is preliminary data.</text>
</comment>
<dbReference type="AlphaFoldDB" id="A0A6A0B0Y1"/>
<evidence type="ECO:0000313" key="1">
    <source>
        <dbReference type="EMBL" id="GFH38900.1"/>
    </source>
</evidence>
<gene>
    <name evidence="1" type="ORF">SCWH03_51630</name>
</gene>